<dbReference type="EMBL" id="JABWDY010027620">
    <property type="protein sequence ID" value="KAF5187758.1"/>
    <property type="molecule type" value="Genomic_DNA"/>
</dbReference>
<evidence type="ECO:0000313" key="3">
    <source>
        <dbReference type="Proteomes" id="UP000554482"/>
    </source>
</evidence>
<dbReference type="GO" id="GO:0004386">
    <property type="term" value="F:helicase activity"/>
    <property type="evidence" value="ECO:0007669"/>
    <property type="project" value="UniProtKB-KW"/>
</dbReference>
<reference evidence="2 3" key="1">
    <citation type="submission" date="2020-06" db="EMBL/GenBank/DDBJ databases">
        <title>Transcriptomic and genomic resources for Thalictrum thalictroides and T. hernandezii: Facilitating candidate gene discovery in an emerging model plant lineage.</title>
        <authorList>
            <person name="Arias T."/>
            <person name="Riano-Pachon D.M."/>
            <person name="Di Stilio V.S."/>
        </authorList>
    </citation>
    <scope>NUCLEOTIDE SEQUENCE [LARGE SCALE GENOMIC DNA]</scope>
    <source>
        <strain evidence="3">cv. WT478/WT964</strain>
        <tissue evidence="2">Leaves</tissue>
    </source>
</reference>
<dbReference type="Proteomes" id="UP000554482">
    <property type="component" value="Unassembled WGS sequence"/>
</dbReference>
<feature type="non-terminal residue" evidence="2">
    <location>
        <position position="1"/>
    </location>
</feature>
<dbReference type="Pfam" id="PF21530">
    <property type="entry name" value="Pif1_2B_dom"/>
    <property type="match status" value="1"/>
</dbReference>
<name>A0A7J6VT60_THATH</name>
<dbReference type="OrthoDB" id="1920387at2759"/>
<keyword evidence="2" id="KW-0378">Hydrolase</keyword>
<feature type="domain" description="DNA helicase Pif1-like 2B" evidence="1">
    <location>
        <begin position="98"/>
        <end position="140"/>
    </location>
</feature>
<dbReference type="AlphaFoldDB" id="A0A7J6VT60"/>
<organism evidence="2 3">
    <name type="scientific">Thalictrum thalictroides</name>
    <name type="common">Rue-anemone</name>
    <name type="synonym">Anemone thalictroides</name>
    <dbReference type="NCBI Taxonomy" id="46969"/>
    <lineage>
        <taxon>Eukaryota</taxon>
        <taxon>Viridiplantae</taxon>
        <taxon>Streptophyta</taxon>
        <taxon>Embryophyta</taxon>
        <taxon>Tracheophyta</taxon>
        <taxon>Spermatophyta</taxon>
        <taxon>Magnoliopsida</taxon>
        <taxon>Ranunculales</taxon>
        <taxon>Ranunculaceae</taxon>
        <taxon>Thalictroideae</taxon>
        <taxon>Thalictrum</taxon>
    </lineage>
</organism>
<dbReference type="PANTHER" id="PTHR10492:SF57">
    <property type="entry name" value="ATP-DEPENDENT DNA HELICASE"/>
    <property type="match status" value="1"/>
</dbReference>
<evidence type="ECO:0000259" key="1">
    <source>
        <dbReference type="Pfam" id="PF21530"/>
    </source>
</evidence>
<keyword evidence="2" id="KW-0067">ATP-binding</keyword>
<dbReference type="PANTHER" id="PTHR10492">
    <property type="match status" value="1"/>
</dbReference>
<proteinExistence type="predicted"/>
<gene>
    <name evidence="2" type="ORF">FRX31_022648</name>
</gene>
<accession>A0A7J6VT60</accession>
<protein>
    <submittedName>
        <fullName evidence="2">Pif1 helicase</fullName>
    </submittedName>
</protein>
<keyword evidence="3" id="KW-1185">Reference proteome</keyword>
<sequence length="192" mass="21171">VGTIPDESLKLPADVYKCYHLNDLLSSVYPELNVPGVATPSFLKDRTILAPQNDDVREINNAALHLFPGEYVEYLGADQAIETEGDLPHTVPTYSTDILNALDPSSLPPFRLRLKVGSPIMLLRNIARRDGLCNGTRLIVEHCATRVIEARILTGYKAGETVFIPRITLPPSSAELPIPMSRCQFPVRLALL</sequence>
<keyword evidence="2" id="KW-0547">Nucleotide-binding</keyword>
<dbReference type="InterPro" id="IPR027417">
    <property type="entry name" value="P-loop_NTPase"/>
</dbReference>
<comment type="caution">
    <text evidence="2">The sequence shown here is derived from an EMBL/GenBank/DDBJ whole genome shotgun (WGS) entry which is preliminary data.</text>
</comment>
<dbReference type="InterPro" id="IPR049163">
    <property type="entry name" value="Pif1-like_2B_dom"/>
</dbReference>
<evidence type="ECO:0000313" key="2">
    <source>
        <dbReference type="EMBL" id="KAF5187758.1"/>
    </source>
</evidence>
<dbReference type="SUPFAM" id="SSF52540">
    <property type="entry name" value="P-loop containing nucleoside triphosphate hydrolases"/>
    <property type="match status" value="1"/>
</dbReference>
<keyword evidence="2" id="KW-0347">Helicase</keyword>